<evidence type="ECO:0000313" key="2">
    <source>
        <dbReference type="EMBL" id="CAE0721873.1"/>
    </source>
</evidence>
<feature type="region of interest" description="Disordered" evidence="1">
    <location>
        <begin position="187"/>
        <end position="215"/>
    </location>
</feature>
<dbReference type="EMBL" id="HBIX01020825">
    <property type="protein sequence ID" value="CAE0721873.1"/>
    <property type="molecule type" value="Transcribed_RNA"/>
</dbReference>
<dbReference type="PROSITE" id="PS51318">
    <property type="entry name" value="TAT"/>
    <property type="match status" value="1"/>
</dbReference>
<sequence length="290" mass="31288">MEIIKSLAWTASWMFVTIGMLTMPLGVRSWSFPNTHSNTGSNTVSSRRQLLQQTTTAAVASAVAIATATTTPRAANAACLQGDTRPVCIGIYKVPQDDSFQRYFSTPEQLRDFAPDLLYVAPTPPPKSFENALEVLRGQRLAAETIQKSVAAGRLEEAGVGLLGLIPTVSISGRFVVDELETRVFRKQQKRSQSVDNDNNNDDNNDNDGYDENGYKSATTADELAVDMASNQMDYVNGYFGECDICIGQGLRGELGVSAVAQLTILSTLRDATGALDDFLVTASVLGAKM</sequence>
<reference evidence="2" key="1">
    <citation type="submission" date="2021-01" db="EMBL/GenBank/DDBJ databases">
        <authorList>
            <person name="Corre E."/>
            <person name="Pelletier E."/>
            <person name="Niang G."/>
            <person name="Scheremetjew M."/>
            <person name="Finn R."/>
            <person name="Kale V."/>
            <person name="Holt S."/>
            <person name="Cochrane G."/>
            <person name="Meng A."/>
            <person name="Brown T."/>
            <person name="Cohen L."/>
        </authorList>
    </citation>
    <scope>NUCLEOTIDE SEQUENCE</scope>
    <source>
        <strain evidence="2">10249 10 AB</strain>
    </source>
</reference>
<dbReference type="InterPro" id="IPR006311">
    <property type="entry name" value="TAT_signal"/>
</dbReference>
<protein>
    <submittedName>
        <fullName evidence="2">Uncharacterized protein</fullName>
    </submittedName>
</protein>
<organism evidence="2">
    <name type="scientific">Pseudo-nitzschia australis</name>
    <dbReference type="NCBI Taxonomy" id="44445"/>
    <lineage>
        <taxon>Eukaryota</taxon>
        <taxon>Sar</taxon>
        <taxon>Stramenopiles</taxon>
        <taxon>Ochrophyta</taxon>
        <taxon>Bacillariophyta</taxon>
        <taxon>Bacillariophyceae</taxon>
        <taxon>Bacillariophycidae</taxon>
        <taxon>Bacillariales</taxon>
        <taxon>Bacillariaceae</taxon>
        <taxon>Pseudo-nitzschia</taxon>
    </lineage>
</organism>
<proteinExistence type="predicted"/>
<evidence type="ECO:0000256" key="1">
    <source>
        <dbReference type="SAM" id="MobiDB-lite"/>
    </source>
</evidence>
<gene>
    <name evidence="2" type="ORF">PAUS00366_LOCUS14628</name>
</gene>
<accession>A0A7S4ANX5</accession>
<name>A0A7S4ANX5_9STRA</name>
<feature type="compositionally biased region" description="Acidic residues" evidence="1">
    <location>
        <begin position="199"/>
        <end position="211"/>
    </location>
</feature>
<dbReference type="AlphaFoldDB" id="A0A7S4ANX5"/>